<reference evidence="1 2" key="1">
    <citation type="submission" date="2016-10" db="EMBL/GenBank/DDBJ databases">
        <authorList>
            <person name="de Groot N.N."/>
        </authorList>
    </citation>
    <scope>NUCLEOTIDE SEQUENCE [LARGE SCALE GENOMIC DNA]</scope>
    <source>
        <strain evidence="1 2">DSM 27078</strain>
    </source>
</reference>
<protein>
    <submittedName>
        <fullName evidence="1">Uncharacterized protein</fullName>
    </submittedName>
</protein>
<dbReference type="Proteomes" id="UP000198648">
    <property type="component" value="Unassembled WGS sequence"/>
</dbReference>
<proteinExistence type="predicted"/>
<accession>A0A1H8ZPX5</accession>
<keyword evidence="2" id="KW-1185">Reference proteome</keyword>
<gene>
    <name evidence="1" type="ORF">SAMN05444005_101833</name>
</gene>
<sequence length="126" mass="14795">MVDQKITLSFINYFDFELISILKKNFPLFQFSQCESSQLLIDLKKKKITSTGYIFNYQAKEFDEIISELNKNMIPFILIINKPADAIYGFKNNAIYCTESPLSLEKTSFILLKLQFFFYKNSMINP</sequence>
<dbReference type="AlphaFoldDB" id="A0A1H8ZPX5"/>
<evidence type="ECO:0000313" key="2">
    <source>
        <dbReference type="Proteomes" id="UP000198648"/>
    </source>
</evidence>
<evidence type="ECO:0000313" key="1">
    <source>
        <dbReference type="EMBL" id="SEP66462.1"/>
    </source>
</evidence>
<name>A0A1H8ZPX5_9FLAO</name>
<dbReference type="EMBL" id="FOEI01000001">
    <property type="protein sequence ID" value="SEP66462.1"/>
    <property type="molecule type" value="Genomic_DNA"/>
</dbReference>
<dbReference type="RefSeq" id="WP_091465479.1">
    <property type="nucleotide sequence ID" value="NZ_FOEI01000001.1"/>
</dbReference>
<organism evidence="1 2">
    <name type="scientific">Flavobacterium urocaniciphilum</name>
    <dbReference type="NCBI Taxonomy" id="1299341"/>
    <lineage>
        <taxon>Bacteria</taxon>
        <taxon>Pseudomonadati</taxon>
        <taxon>Bacteroidota</taxon>
        <taxon>Flavobacteriia</taxon>
        <taxon>Flavobacteriales</taxon>
        <taxon>Flavobacteriaceae</taxon>
        <taxon>Flavobacterium</taxon>
    </lineage>
</organism>